<dbReference type="PROSITE" id="PS00737">
    <property type="entry name" value="THIOLASE_2"/>
    <property type="match status" value="1"/>
</dbReference>
<dbReference type="InterPro" id="IPR020617">
    <property type="entry name" value="Thiolase_C"/>
</dbReference>
<feature type="active site" description="Acyl-thioester intermediate" evidence="4">
    <location>
        <position position="89"/>
    </location>
</feature>
<dbReference type="InterPro" id="IPR020616">
    <property type="entry name" value="Thiolase_N"/>
</dbReference>
<evidence type="ECO:0000313" key="8">
    <source>
        <dbReference type="EMBL" id="GAC57585.1"/>
    </source>
</evidence>
<dbReference type="STRING" id="1121927.GOHSU_22_00450"/>
<dbReference type="InterPro" id="IPR016039">
    <property type="entry name" value="Thiolase-like"/>
</dbReference>
<dbReference type="Proteomes" id="UP000053405">
    <property type="component" value="Unassembled WGS sequence"/>
</dbReference>
<name>L7L8W6_9ACTN</name>
<gene>
    <name evidence="8" type="ORF">GOHSU_22_00450</name>
</gene>
<dbReference type="PANTHER" id="PTHR43365">
    <property type="entry name" value="BLR7806 PROTEIN"/>
    <property type="match status" value="1"/>
</dbReference>
<evidence type="ECO:0000259" key="6">
    <source>
        <dbReference type="Pfam" id="PF00108"/>
    </source>
</evidence>
<dbReference type="SUPFAM" id="SSF53901">
    <property type="entry name" value="Thiolase-like"/>
    <property type="match status" value="2"/>
</dbReference>
<keyword evidence="9" id="KW-1185">Reference proteome</keyword>
<evidence type="ECO:0000256" key="5">
    <source>
        <dbReference type="RuleBase" id="RU003557"/>
    </source>
</evidence>
<dbReference type="Pfam" id="PF00108">
    <property type="entry name" value="Thiolase_N"/>
    <property type="match status" value="1"/>
</dbReference>
<dbReference type="EMBL" id="BANT01000022">
    <property type="protein sequence ID" value="GAC57585.1"/>
    <property type="molecule type" value="Genomic_DNA"/>
</dbReference>
<keyword evidence="2 5" id="KW-0808">Transferase</keyword>
<protein>
    <submittedName>
        <fullName evidence="8">Putative 3-ketoacyl-CoA thiolase</fullName>
    </submittedName>
</protein>
<dbReference type="OrthoDB" id="9764638at2"/>
<dbReference type="InterPro" id="IPR002155">
    <property type="entry name" value="Thiolase"/>
</dbReference>
<comment type="similarity">
    <text evidence="1 5">Belongs to the thiolase-like superfamily. Thiolase family.</text>
</comment>
<dbReference type="PANTHER" id="PTHR43365:SF1">
    <property type="entry name" value="ACETYL-COA C-ACYLTRANSFERASE"/>
    <property type="match status" value="1"/>
</dbReference>
<dbReference type="RefSeq" id="WP_005939982.1">
    <property type="nucleotide sequence ID" value="NZ_ATVK01000050.1"/>
</dbReference>
<evidence type="ECO:0000256" key="3">
    <source>
        <dbReference type="ARBA" id="ARBA00023315"/>
    </source>
</evidence>
<dbReference type="eggNOG" id="COG0183">
    <property type="taxonomic scope" value="Bacteria"/>
</dbReference>
<accession>L7L8W6</accession>
<organism evidence="8 9">
    <name type="scientific">Gordonia hirsuta DSM 44140 = NBRC 16056</name>
    <dbReference type="NCBI Taxonomy" id="1121927"/>
    <lineage>
        <taxon>Bacteria</taxon>
        <taxon>Bacillati</taxon>
        <taxon>Actinomycetota</taxon>
        <taxon>Actinomycetes</taxon>
        <taxon>Mycobacteriales</taxon>
        <taxon>Gordoniaceae</taxon>
        <taxon>Gordonia</taxon>
    </lineage>
</organism>
<feature type="domain" description="Thiolase C-terminal" evidence="7">
    <location>
        <begin position="254"/>
        <end position="374"/>
    </location>
</feature>
<feature type="active site" description="Proton acceptor" evidence="4">
    <location>
        <position position="332"/>
    </location>
</feature>
<dbReference type="CDD" id="cd00751">
    <property type="entry name" value="thiolase"/>
    <property type="match status" value="1"/>
</dbReference>
<dbReference type="GO" id="GO:0016747">
    <property type="term" value="F:acyltransferase activity, transferring groups other than amino-acyl groups"/>
    <property type="evidence" value="ECO:0007669"/>
    <property type="project" value="InterPro"/>
</dbReference>
<dbReference type="AlphaFoldDB" id="L7L8W6"/>
<evidence type="ECO:0000256" key="4">
    <source>
        <dbReference type="PIRSR" id="PIRSR000429-1"/>
    </source>
</evidence>
<dbReference type="PIRSF" id="PIRSF000429">
    <property type="entry name" value="Ac-CoA_Ac_transf"/>
    <property type="match status" value="1"/>
</dbReference>
<reference evidence="8 9" key="1">
    <citation type="submission" date="2012-12" db="EMBL/GenBank/DDBJ databases">
        <title>Whole genome shotgun sequence of Gordonia hirsuta NBRC 16056.</title>
        <authorList>
            <person name="Isaki-Nakamura S."/>
            <person name="Hosoyama A."/>
            <person name="Tsuchikane K."/>
            <person name="Katsumata H."/>
            <person name="Baba S."/>
            <person name="Yamazaki S."/>
            <person name="Fujita N."/>
        </authorList>
    </citation>
    <scope>NUCLEOTIDE SEQUENCE [LARGE SCALE GENOMIC DNA]</scope>
    <source>
        <strain evidence="8 9">NBRC 16056</strain>
    </source>
</reference>
<feature type="domain" description="Thiolase N-terminal" evidence="6">
    <location>
        <begin position="5"/>
        <end position="245"/>
    </location>
</feature>
<dbReference type="InterPro" id="IPR020613">
    <property type="entry name" value="Thiolase_CS"/>
</dbReference>
<comment type="caution">
    <text evidence="8">The sequence shown here is derived from an EMBL/GenBank/DDBJ whole genome shotgun (WGS) entry which is preliminary data.</text>
</comment>
<sequence>MRDAVIVDAVRTPIGKRNGSLAGVHPGDMTAHVLTALAGRNELEPERVDDVVWGCVSQVGDQAGSLARVGILAAGWPESVPGTVVDRRCGSAQQAVHFAAAGVIAGQYDVAVAGGTESMSRVPMGSARGDGRPWPDSVLDRYGIDGFNQGTGAEMMARRWGLTRSQVDEYSARSHARTAAAVDAGAFDAQLAPLAGLTADEGLRRGTTVEKLAGLTPAFEADGLITAGNSSQISDGAAALLMTTSDYAAAQGWRPLARVHTAVLAGDDPVMMLSAPIAATAKALARAGLRIDDIGVFEVNEAFAPVPLAWQAETGAPEAALNPLGGAIAVGHPLGASGAVLMTRMLHHMRERGIRYGLQTMCEAGGMANATILELLG</sequence>
<proteinExistence type="inferred from homology"/>
<evidence type="ECO:0000313" key="9">
    <source>
        <dbReference type="Proteomes" id="UP000053405"/>
    </source>
</evidence>
<dbReference type="Gene3D" id="3.40.47.10">
    <property type="match status" value="2"/>
</dbReference>
<keyword evidence="3 5" id="KW-0012">Acyltransferase</keyword>
<evidence type="ECO:0000259" key="7">
    <source>
        <dbReference type="Pfam" id="PF02803"/>
    </source>
</evidence>
<dbReference type="Pfam" id="PF02803">
    <property type="entry name" value="Thiolase_C"/>
    <property type="match status" value="1"/>
</dbReference>
<dbReference type="NCBIfam" id="TIGR01930">
    <property type="entry name" value="AcCoA-C-Actrans"/>
    <property type="match status" value="1"/>
</dbReference>
<feature type="active site" description="Proton acceptor" evidence="4">
    <location>
        <position position="362"/>
    </location>
</feature>
<evidence type="ECO:0000256" key="1">
    <source>
        <dbReference type="ARBA" id="ARBA00010982"/>
    </source>
</evidence>
<evidence type="ECO:0000256" key="2">
    <source>
        <dbReference type="ARBA" id="ARBA00022679"/>
    </source>
</evidence>